<dbReference type="InterPro" id="IPR032347">
    <property type="entry name" value="DUF4864"/>
</dbReference>
<organism evidence="1 2">
    <name type="scientific">Paradevosia tibetensis</name>
    <dbReference type="NCBI Taxonomy" id="1447062"/>
    <lineage>
        <taxon>Bacteria</taxon>
        <taxon>Pseudomonadati</taxon>
        <taxon>Pseudomonadota</taxon>
        <taxon>Alphaproteobacteria</taxon>
        <taxon>Hyphomicrobiales</taxon>
        <taxon>Devosiaceae</taxon>
        <taxon>Paradevosia</taxon>
    </lineage>
</organism>
<dbReference type="SUPFAM" id="SSF54427">
    <property type="entry name" value="NTF2-like"/>
    <property type="match status" value="1"/>
</dbReference>
<dbReference type="AlphaFoldDB" id="A0A5B9DRJ2"/>
<evidence type="ECO:0000313" key="2">
    <source>
        <dbReference type="Proteomes" id="UP000321062"/>
    </source>
</evidence>
<dbReference type="InterPro" id="IPR032710">
    <property type="entry name" value="NTF2-like_dom_sf"/>
</dbReference>
<dbReference type="KEGG" id="yti:FNA67_15770"/>
<dbReference type="RefSeq" id="WP_147656843.1">
    <property type="nucleotide sequence ID" value="NZ_BMFM01000001.1"/>
</dbReference>
<dbReference type="OrthoDB" id="9130422at2"/>
<proteinExistence type="predicted"/>
<evidence type="ECO:0000313" key="1">
    <source>
        <dbReference type="EMBL" id="QEE21555.1"/>
    </source>
</evidence>
<gene>
    <name evidence="1" type="ORF">FNA67_15770</name>
</gene>
<protein>
    <submittedName>
        <fullName evidence="1">DUF4864 domain-containing protein</fullName>
    </submittedName>
</protein>
<sequence length="146" mass="15897">MRRLMKPVNFAMTLMALVFLAWPAMAADDGKPEAAWQAVITGQIEAFRAGDGDTALSLAGAGFQARFKDPAAFVAAIEASGYDAIVRSVSHSFGEFEQVDETHVVQIVRIVGPDQLIYEALYQLENEDGGWRVQGVALRRRQGVAI</sequence>
<name>A0A5B9DRJ2_9HYPH</name>
<dbReference type="EMBL" id="CP041690">
    <property type="protein sequence ID" value="QEE21555.1"/>
    <property type="molecule type" value="Genomic_DNA"/>
</dbReference>
<accession>A0A5B9DRJ2</accession>
<dbReference type="Proteomes" id="UP000321062">
    <property type="component" value="Chromosome"/>
</dbReference>
<reference evidence="1 2" key="1">
    <citation type="journal article" date="2015" name="Int. J. Syst. Evol. Microbiol.">
        <title>Youhaiella tibetensis gen. nov., sp. nov., isolated from subsurface sediment.</title>
        <authorList>
            <person name="Wang Y.X."/>
            <person name="Huang F.Q."/>
            <person name="Nogi Y."/>
            <person name="Pang S.J."/>
            <person name="Wang P.K."/>
            <person name="Lv J."/>
        </authorList>
    </citation>
    <scope>NUCLEOTIDE SEQUENCE [LARGE SCALE GENOMIC DNA]</scope>
    <source>
        <strain evidence="2">fig4</strain>
    </source>
</reference>
<keyword evidence="2" id="KW-1185">Reference proteome</keyword>
<dbReference type="Pfam" id="PF16156">
    <property type="entry name" value="DUF4864"/>
    <property type="match status" value="1"/>
</dbReference>